<keyword evidence="1" id="KW-0472">Membrane</keyword>
<evidence type="ECO:0000313" key="2">
    <source>
        <dbReference type="EMBL" id="MCG2631866.1"/>
    </source>
</evidence>
<accession>A0A9X1RFY0</accession>
<feature type="transmembrane region" description="Helical" evidence="1">
    <location>
        <begin position="119"/>
        <end position="140"/>
    </location>
</feature>
<dbReference type="AlphaFoldDB" id="A0A9X1RFY0"/>
<evidence type="ECO:0008006" key="6">
    <source>
        <dbReference type="Google" id="ProtNLM"/>
    </source>
</evidence>
<dbReference type="Proteomes" id="UP001139054">
    <property type="component" value="Unassembled WGS sequence"/>
</dbReference>
<feature type="transmembrane region" description="Helical" evidence="1">
    <location>
        <begin position="447"/>
        <end position="467"/>
    </location>
</feature>
<protein>
    <recommendedName>
        <fullName evidence="6">MBOAT family protein</fullName>
    </recommendedName>
</protein>
<keyword evidence="1" id="KW-0812">Transmembrane</keyword>
<sequence>MSVESQPYDGAATGLLAKPPWRLIPQIDRDPTLVAGVQETRGRVLLFCAVGLLALLFWQINIDFSAAGLALACAYAGRYRRVLIFLATLLLLCSNGFLVDRAFLARMAIDEGVADRIDQPLLDAAMVAVTFALFSGLLAMQRAGAITLRRPTLSLLLAFLALVGATQASFMAGTPRVLLWSFLMTFQPYLWFLAYGLMDSVKERSPVWQHLSVFHPFWGATLTPFGKGLSYLRRFEAKTSEELAVTQLKGVKLAAWVLILAIGKICIGEFVHGQLRLPMFDDNLLQYLAGHPQPRLVGWASVVVFFVDDLLSMTVFGGTIVATARLAGFRLLRNTYRPLESATLAEFWNRYYFYYKELLVDHFFYPTFVRYFRGHRRLRMFFATFAAACVGNLLFHFIRDIHFVGEMGLWRAVIGEQSHAFYTFILAVSVGLSQMRRVPQPAPKGWLRGRLLPCLWVSSFFCLIHIFDAPLDREHSLWQRAEFLFYLLGVTT</sequence>
<feature type="transmembrane region" description="Helical" evidence="1">
    <location>
        <begin position="152"/>
        <end position="172"/>
    </location>
</feature>
<organism evidence="2 5">
    <name type="scientific">Bradyrhizobium zhengyangense</name>
    <dbReference type="NCBI Taxonomy" id="2911009"/>
    <lineage>
        <taxon>Bacteria</taxon>
        <taxon>Pseudomonadati</taxon>
        <taxon>Pseudomonadota</taxon>
        <taxon>Alphaproteobacteria</taxon>
        <taxon>Hyphomicrobiales</taxon>
        <taxon>Nitrobacteraceae</taxon>
        <taxon>Bradyrhizobium</taxon>
    </lineage>
</organism>
<evidence type="ECO:0000313" key="5">
    <source>
        <dbReference type="Proteomes" id="UP001139054"/>
    </source>
</evidence>
<keyword evidence="4" id="KW-1185">Reference proteome</keyword>
<evidence type="ECO:0000313" key="4">
    <source>
        <dbReference type="Proteomes" id="UP001139012"/>
    </source>
</evidence>
<dbReference type="RefSeq" id="WP_237873906.1">
    <property type="nucleotide sequence ID" value="NZ_JAKLTY010000033.1"/>
</dbReference>
<feature type="transmembrane region" description="Helical" evidence="1">
    <location>
        <begin position="178"/>
        <end position="198"/>
    </location>
</feature>
<evidence type="ECO:0000256" key="1">
    <source>
        <dbReference type="SAM" id="Phobius"/>
    </source>
</evidence>
<feature type="transmembrane region" description="Helical" evidence="1">
    <location>
        <begin position="253"/>
        <end position="277"/>
    </location>
</feature>
<reference evidence="2" key="1">
    <citation type="submission" date="2022-01" db="EMBL/GenBank/DDBJ databases">
        <title>Genome sequnece data of strain Bradyrhizobium sp. nov.</title>
        <authorList>
            <person name="Zhang J."/>
        </authorList>
    </citation>
    <scope>NUCLEOTIDE SEQUENCE</scope>
    <source>
        <strain evidence="3">WYCCWR 12774</strain>
        <strain evidence="2">WYCCWR 13023</strain>
    </source>
</reference>
<gene>
    <name evidence="3" type="ORF">L6637_37515</name>
    <name evidence="2" type="ORF">L6654_35095</name>
</gene>
<proteinExistence type="predicted"/>
<name>A0A9X1RFY0_9BRAD</name>
<evidence type="ECO:0000313" key="3">
    <source>
        <dbReference type="EMBL" id="MCG2672661.1"/>
    </source>
</evidence>
<feature type="transmembrane region" description="Helical" evidence="1">
    <location>
        <begin position="82"/>
        <end position="99"/>
    </location>
</feature>
<dbReference type="EMBL" id="JAKLTY010000033">
    <property type="protein sequence ID" value="MCG2631866.1"/>
    <property type="molecule type" value="Genomic_DNA"/>
</dbReference>
<dbReference type="EMBL" id="JAKLUA010000023">
    <property type="protein sequence ID" value="MCG2672661.1"/>
    <property type="molecule type" value="Genomic_DNA"/>
</dbReference>
<feature type="transmembrane region" description="Helical" evidence="1">
    <location>
        <begin position="297"/>
        <end position="324"/>
    </location>
</feature>
<feature type="transmembrane region" description="Helical" evidence="1">
    <location>
        <begin position="44"/>
        <end position="75"/>
    </location>
</feature>
<feature type="transmembrane region" description="Helical" evidence="1">
    <location>
        <begin position="418"/>
        <end position="435"/>
    </location>
</feature>
<feature type="transmembrane region" description="Helical" evidence="1">
    <location>
        <begin position="380"/>
        <end position="398"/>
    </location>
</feature>
<comment type="caution">
    <text evidence="2">The sequence shown here is derived from an EMBL/GenBank/DDBJ whole genome shotgun (WGS) entry which is preliminary data.</text>
</comment>
<dbReference type="Proteomes" id="UP001139012">
    <property type="component" value="Unassembled WGS sequence"/>
</dbReference>
<keyword evidence="1" id="KW-1133">Transmembrane helix</keyword>